<feature type="region of interest" description="Disordered" evidence="1">
    <location>
        <begin position="1"/>
        <end position="61"/>
    </location>
</feature>
<dbReference type="EMBL" id="KZ992434">
    <property type="protein sequence ID" value="RKP10877.1"/>
    <property type="molecule type" value="Genomic_DNA"/>
</dbReference>
<feature type="compositionally biased region" description="Low complexity" evidence="1">
    <location>
        <begin position="30"/>
        <end position="42"/>
    </location>
</feature>
<feature type="compositionally biased region" description="Low complexity" evidence="1">
    <location>
        <begin position="221"/>
        <end position="232"/>
    </location>
</feature>
<name>A0A4P9XX58_9FUNG</name>
<feature type="compositionally biased region" description="Basic and acidic residues" evidence="1">
    <location>
        <begin position="204"/>
        <end position="220"/>
    </location>
</feature>
<gene>
    <name evidence="2" type="ORF">THASP1DRAFT_27364</name>
</gene>
<reference evidence="3" key="1">
    <citation type="journal article" date="2018" name="Nat. Microbiol.">
        <title>Leveraging single-cell genomics to expand the fungal tree of life.</title>
        <authorList>
            <person name="Ahrendt S.R."/>
            <person name="Quandt C.A."/>
            <person name="Ciobanu D."/>
            <person name="Clum A."/>
            <person name="Salamov A."/>
            <person name="Andreopoulos B."/>
            <person name="Cheng J.F."/>
            <person name="Woyke T."/>
            <person name="Pelin A."/>
            <person name="Henrissat B."/>
            <person name="Reynolds N.K."/>
            <person name="Benny G.L."/>
            <person name="Smith M.E."/>
            <person name="James T.Y."/>
            <person name="Grigoriev I.V."/>
        </authorList>
    </citation>
    <scope>NUCLEOTIDE SEQUENCE [LARGE SCALE GENOMIC DNA]</scope>
    <source>
        <strain evidence="3">RSA 1356</strain>
    </source>
</reference>
<evidence type="ECO:0000313" key="2">
    <source>
        <dbReference type="EMBL" id="RKP10877.1"/>
    </source>
</evidence>
<protein>
    <submittedName>
        <fullName evidence="2">Uncharacterized protein</fullName>
    </submittedName>
</protein>
<dbReference type="Proteomes" id="UP000271241">
    <property type="component" value="Unassembled WGS sequence"/>
</dbReference>
<dbReference type="OrthoDB" id="10510002at2759"/>
<feature type="compositionally biased region" description="Polar residues" evidence="1">
    <location>
        <begin position="188"/>
        <end position="203"/>
    </location>
</feature>
<keyword evidence="3" id="KW-1185">Reference proteome</keyword>
<accession>A0A4P9XX58</accession>
<feature type="compositionally biased region" description="Polar residues" evidence="1">
    <location>
        <begin position="1"/>
        <end position="23"/>
    </location>
</feature>
<evidence type="ECO:0000313" key="3">
    <source>
        <dbReference type="Proteomes" id="UP000271241"/>
    </source>
</evidence>
<feature type="region of interest" description="Disordered" evidence="1">
    <location>
        <begin position="187"/>
        <end position="269"/>
    </location>
</feature>
<proteinExistence type="predicted"/>
<feature type="compositionally biased region" description="Basic residues" evidence="1">
    <location>
        <begin position="43"/>
        <end position="53"/>
    </location>
</feature>
<sequence length="282" mass="30775">MTTPMLQPNKQAAMSSPQLSMLGTPSAEDAAAALSNSAAANSRPRRNLHRRTRSTSSVDPALLAHLRASKDLPKDLMAKIEAKRASTVSLPSLPMKALEASSDPLDADPCTTLDLVGMSRRRVSFDTSRNVVIVPPQPNRLMTRLSLKGRKLRLDPINNCVRLNNIAGEIRLRSPVMEVDEVDFADDFSTSTESGSAAYSTIDGSERSFDEPRPTDDDSLRSSFFSDDSGSSMTINHMSELPANGVAEEPRRDPPPGQMQDRPVANTGGGLRWDIWRLCWQG</sequence>
<organism evidence="2 3">
    <name type="scientific">Thamnocephalis sphaerospora</name>
    <dbReference type="NCBI Taxonomy" id="78915"/>
    <lineage>
        <taxon>Eukaryota</taxon>
        <taxon>Fungi</taxon>
        <taxon>Fungi incertae sedis</taxon>
        <taxon>Zoopagomycota</taxon>
        <taxon>Zoopagomycotina</taxon>
        <taxon>Zoopagomycetes</taxon>
        <taxon>Zoopagales</taxon>
        <taxon>Sigmoideomycetaceae</taxon>
        <taxon>Thamnocephalis</taxon>
    </lineage>
</organism>
<dbReference type="AlphaFoldDB" id="A0A4P9XX58"/>
<evidence type="ECO:0000256" key="1">
    <source>
        <dbReference type="SAM" id="MobiDB-lite"/>
    </source>
</evidence>